<comment type="caution">
    <text evidence="4">The sequence shown here is derived from an EMBL/GenBank/DDBJ whole genome shotgun (WGS) entry which is preliminary data.</text>
</comment>
<organism evidence="4 5">
    <name type="scientific">Lyophyllum shimeji</name>
    <name type="common">Hon-shimeji</name>
    <name type="synonym">Tricholoma shimeji</name>
    <dbReference type="NCBI Taxonomy" id="47721"/>
    <lineage>
        <taxon>Eukaryota</taxon>
        <taxon>Fungi</taxon>
        <taxon>Dikarya</taxon>
        <taxon>Basidiomycota</taxon>
        <taxon>Agaricomycotina</taxon>
        <taxon>Agaricomycetes</taxon>
        <taxon>Agaricomycetidae</taxon>
        <taxon>Agaricales</taxon>
        <taxon>Tricholomatineae</taxon>
        <taxon>Lyophyllaceae</taxon>
        <taxon>Lyophyllum</taxon>
    </lineage>
</organism>
<evidence type="ECO:0000313" key="4">
    <source>
        <dbReference type="EMBL" id="GLB44058.1"/>
    </source>
</evidence>
<evidence type="ECO:0000313" key="5">
    <source>
        <dbReference type="Proteomes" id="UP001063166"/>
    </source>
</evidence>
<sequence length="281" mass="30639">MLEPFDLFSKGQAVLESDGMSPRYHDGMSGLESLDWEHGLWMRQGVGSGSPLPGVCYASCQSSADLCIDANPLSRYLNFAQDILYDTLHNIPDAAIAMPRTREAFQRLSDLITDRHRLLDGPFGSIDGLSLAAQEADDPELENATFNGWKSEHRVNNVIAFSPEGVVIAAVLNCPGSWHDSHVSCPIFEKLRTQVPEGFYLIADTGFPRGTASIAGKIRAPLKGGERVPADPVEQDYVLCVNRELLSYRSQQNGVCEHFKAHLDGFGCLSTSPQVVPGCAC</sequence>
<evidence type="ECO:0000259" key="3">
    <source>
        <dbReference type="Pfam" id="PF13359"/>
    </source>
</evidence>
<proteinExistence type="predicted"/>
<dbReference type="PANTHER" id="PTHR48471">
    <property type="entry name" value="DDE TNP4 DOMAIN-CONTAINING PROTEIN"/>
    <property type="match status" value="1"/>
</dbReference>
<reference evidence="4" key="1">
    <citation type="submission" date="2022-07" db="EMBL/GenBank/DDBJ databases">
        <title>The genome of Lyophyllum shimeji provides insight into the initial evolution of ectomycorrhizal fungal genome.</title>
        <authorList>
            <person name="Kobayashi Y."/>
            <person name="Shibata T."/>
            <person name="Hirakawa H."/>
            <person name="Shigenobu S."/>
            <person name="Nishiyama T."/>
            <person name="Yamada A."/>
            <person name="Hasebe M."/>
            <person name="Kawaguchi M."/>
        </authorList>
    </citation>
    <scope>NUCLEOTIDE SEQUENCE</scope>
    <source>
        <strain evidence="4">AT787</strain>
    </source>
</reference>
<keyword evidence="5" id="KW-1185">Reference proteome</keyword>
<keyword evidence="2" id="KW-0479">Metal-binding</keyword>
<dbReference type="Proteomes" id="UP001063166">
    <property type="component" value="Unassembled WGS sequence"/>
</dbReference>
<keyword evidence="4" id="KW-0255">Endonuclease</keyword>
<dbReference type="GO" id="GO:0004519">
    <property type="term" value="F:endonuclease activity"/>
    <property type="evidence" value="ECO:0007669"/>
    <property type="project" value="UniProtKB-KW"/>
</dbReference>
<keyword evidence="4" id="KW-0540">Nuclease</keyword>
<feature type="domain" description="DDE Tnp4" evidence="3">
    <location>
        <begin position="126"/>
        <end position="250"/>
    </location>
</feature>
<protein>
    <submittedName>
        <fullName evidence="4">DDE superfamily endonuclease</fullName>
    </submittedName>
</protein>
<dbReference type="AlphaFoldDB" id="A0A9P3PYU0"/>
<evidence type="ECO:0000256" key="1">
    <source>
        <dbReference type="ARBA" id="ARBA00001968"/>
    </source>
</evidence>
<dbReference type="OrthoDB" id="78198at2759"/>
<comment type="cofactor">
    <cofactor evidence="1">
        <name>a divalent metal cation</name>
        <dbReference type="ChEBI" id="CHEBI:60240"/>
    </cofactor>
</comment>
<gene>
    <name evidence="4" type="ORF">LshimejAT787_1502420</name>
</gene>
<keyword evidence="4" id="KW-0378">Hydrolase</keyword>
<evidence type="ECO:0000256" key="2">
    <source>
        <dbReference type="ARBA" id="ARBA00022723"/>
    </source>
</evidence>
<accession>A0A9P3PYU0</accession>
<dbReference type="InterPro" id="IPR027806">
    <property type="entry name" value="HARBI1_dom"/>
</dbReference>
<dbReference type="EMBL" id="BRPK01000015">
    <property type="protein sequence ID" value="GLB44058.1"/>
    <property type="molecule type" value="Genomic_DNA"/>
</dbReference>
<dbReference type="Pfam" id="PF13359">
    <property type="entry name" value="DDE_Tnp_4"/>
    <property type="match status" value="1"/>
</dbReference>
<dbReference type="PANTHER" id="PTHR48471:SF1">
    <property type="entry name" value="DDE TNP4 DOMAIN-CONTAINING PROTEIN"/>
    <property type="match status" value="1"/>
</dbReference>
<dbReference type="GO" id="GO:0046872">
    <property type="term" value="F:metal ion binding"/>
    <property type="evidence" value="ECO:0007669"/>
    <property type="project" value="UniProtKB-KW"/>
</dbReference>
<name>A0A9P3PYU0_LYOSH</name>